<proteinExistence type="predicted"/>
<reference evidence="7 8" key="1">
    <citation type="submission" date="2023-08" db="EMBL/GenBank/DDBJ databases">
        <title>Annotated Genome Sequence of Vanrija albida AlHP1.</title>
        <authorList>
            <person name="Herzog R."/>
        </authorList>
    </citation>
    <scope>NUCLEOTIDE SEQUENCE [LARGE SCALE GENOMIC DNA]</scope>
    <source>
        <strain evidence="7 8">AlHP1</strain>
    </source>
</reference>
<dbReference type="SUPFAM" id="SSF57903">
    <property type="entry name" value="FYVE/PHD zinc finger"/>
    <property type="match status" value="2"/>
</dbReference>
<feature type="compositionally biased region" description="Basic and acidic residues" evidence="5">
    <location>
        <begin position="189"/>
        <end position="216"/>
    </location>
</feature>
<feature type="region of interest" description="Disordered" evidence="5">
    <location>
        <begin position="177"/>
        <end position="248"/>
    </location>
</feature>
<feature type="compositionally biased region" description="Low complexity" evidence="5">
    <location>
        <begin position="117"/>
        <end position="126"/>
    </location>
</feature>
<evidence type="ECO:0000256" key="4">
    <source>
        <dbReference type="PROSITE-ProRule" id="PRU00146"/>
    </source>
</evidence>
<dbReference type="PROSITE" id="PS50016">
    <property type="entry name" value="ZF_PHD_2"/>
    <property type="match status" value="1"/>
</dbReference>
<feature type="compositionally biased region" description="Low complexity" evidence="5">
    <location>
        <begin position="217"/>
        <end position="235"/>
    </location>
</feature>
<organism evidence="7 8">
    <name type="scientific">Vanrija albida</name>
    <dbReference type="NCBI Taxonomy" id="181172"/>
    <lineage>
        <taxon>Eukaryota</taxon>
        <taxon>Fungi</taxon>
        <taxon>Dikarya</taxon>
        <taxon>Basidiomycota</taxon>
        <taxon>Agaricomycotina</taxon>
        <taxon>Tremellomycetes</taxon>
        <taxon>Trichosporonales</taxon>
        <taxon>Trichosporonaceae</taxon>
        <taxon>Vanrija</taxon>
    </lineage>
</organism>
<feature type="compositionally biased region" description="Low complexity" evidence="5">
    <location>
        <begin position="40"/>
        <end position="53"/>
    </location>
</feature>
<dbReference type="InterPro" id="IPR001965">
    <property type="entry name" value="Znf_PHD"/>
</dbReference>
<dbReference type="PANTHER" id="PTHR47636:SF1">
    <property type="entry name" value="TRANSCRIPTIONAL REGULATORY PROTEIN RCO1"/>
    <property type="match status" value="1"/>
</dbReference>
<dbReference type="SMART" id="SM00249">
    <property type="entry name" value="PHD"/>
    <property type="match status" value="2"/>
</dbReference>
<evidence type="ECO:0000259" key="6">
    <source>
        <dbReference type="PROSITE" id="PS50016"/>
    </source>
</evidence>
<feature type="region of interest" description="Disordered" evidence="5">
    <location>
        <begin position="1"/>
        <end position="160"/>
    </location>
</feature>
<evidence type="ECO:0000313" key="8">
    <source>
        <dbReference type="Proteomes" id="UP001565368"/>
    </source>
</evidence>
<keyword evidence="2 4" id="KW-0863">Zinc-finger</keyword>
<feature type="region of interest" description="Disordered" evidence="5">
    <location>
        <begin position="573"/>
        <end position="606"/>
    </location>
</feature>
<dbReference type="GeneID" id="95981820"/>
<dbReference type="Proteomes" id="UP001565368">
    <property type="component" value="Unassembled WGS sequence"/>
</dbReference>
<accession>A0ABR3QF52</accession>
<keyword evidence="1" id="KW-0479">Metal-binding</keyword>
<feature type="compositionally biased region" description="Polar residues" evidence="5">
    <location>
        <begin position="1"/>
        <end position="12"/>
    </location>
</feature>
<dbReference type="EMBL" id="JBBXJM010000001">
    <property type="protein sequence ID" value="KAL1413028.1"/>
    <property type="molecule type" value="Genomic_DNA"/>
</dbReference>
<evidence type="ECO:0000256" key="2">
    <source>
        <dbReference type="ARBA" id="ARBA00022771"/>
    </source>
</evidence>
<dbReference type="RefSeq" id="XP_069212972.1">
    <property type="nucleotide sequence ID" value="XM_069349428.1"/>
</dbReference>
<feature type="domain" description="PHD-type" evidence="6">
    <location>
        <begin position="260"/>
        <end position="310"/>
    </location>
</feature>
<dbReference type="Gene3D" id="3.30.40.10">
    <property type="entry name" value="Zinc/RING finger domain, C3HC4 (zinc finger)"/>
    <property type="match status" value="2"/>
</dbReference>
<feature type="compositionally biased region" description="Polar residues" evidence="5">
    <location>
        <begin position="77"/>
        <end position="91"/>
    </location>
</feature>
<dbReference type="InterPro" id="IPR019787">
    <property type="entry name" value="Znf_PHD-finger"/>
</dbReference>
<evidence type="ECO:0000313" key="7">
    <source>
        <dbReference type="EMBL" id="KAL1413028.1"/>
    </source>
</evidence>
<sequence length="606" mass="65337">MDHQPSPLSTGAQPLRGSSLRTYANANDGDDPMDGGESSAAVTPAPAAAAAEPVRPPNSGVILRIPASAGLHHASSTREGSSRADSPSSVPDSGGKRKRRAADPPPPPSTRPRRSLRGSSPVLPVTPGGGGTTSRDGSTAPSSRATPAAESTTATPAPTGHALSIFADRTDKDVAGDLQTIVGPSAGRTLRERVERETRADSESRARPTRGGETHVRSGVSASGRGRRIGGSARITATGGSNGATRKKGKGKAEADIVNQDFCSVCKGIGRFLCCDGCPRSFHFMCLDPPLRIDELPKEETWYCNKCRAEKNPEKFDMPAKFKEKPVTSLFRMLVNRVEKDNPQQFRLPQEIRSFFTGVGTGNYGEYLDAEGARTKYDRKGFIEDRDPIRLRDAKQRPITCYKCGGSSIPLHSLASDPEASWRQIVSCDYCALHWHLDCLSPPLASMPNSMRKWMCPNHAEQVMPRRRTVKNGLEDVDVEAEGRRNNGNITIVENEEPRTAIPTEDMVINNKRYRVPEKIIQLDFWSKLKEERAAAVKRAKVVVETASKEDLDAASLILGLFHGGAAPAVPVPKVNGDHGVNGAPGPGTPASDTPRKIMLRVSRPE</sequence>
<dbReference type="PANTHER" id="PTHR47636">
    <property type="entry name" value="TRANSCRIPTIONAL REGULATORY PROTEIN RCO1"/>
    <property type="match status" value="1"/>
</dbReference>
<dbReference type="InterPro" id="IPR013083">
    <property type="entry name" value="Znf_RING/FYVE/PHD"/>
</dbReference>
<evidence type="ECO:0000256" key="1">
    <source>
        <dbReference type="ARBA" id="ARBA00022723"/>
    </source>
</evidence>
<comment type="caution">
    <text evidence="7">The sequence shown here is derived from an EMBL/GenBank/DDBJ whole genome shotgun (WGS) entry which is preliminary data.</text>
</comment>
<keyword evidence="3" id="KW-0862">Zinc</keyword>
<gene>
    <name evidence="7" type="ORF">Q8F55_000777</name>
</gene>
<dbReference type="InterPro" id="IPR011011">
    <property type="entry name" value="Znf_FYVE_PHD"/>
</dbReference>
<dbReference type="PROSITE" id="PS01359">
    <property type="entry name" value="ZF_PHD_1"/>
    <property type="match status" value="1"/>
</dbReference>
<protein>
    <recommendedName>
        <fullName evidence="6">PHD-type domain-containing protein</fullName>
    </recommendedName>
</protein>
<dbReference type="InterPro" id="IPR019786">
    <property type="entry name" value="Zinc_finger_PHD-type_CS"/>
</dbReference>
<dbReference type="CDD" id="cd15535">
    <property type="entry name" value="PHD1_Rco1"/>
    <property type="match status" value="1"/>
</dbReference>
<feature type="compositionally biased region" description="Low complexity" evidence="5">
    <location>
        <begin position="133"/>
        <end position="159"/>
    </location>
</feature>
<keyword evidence="8" id="KW-1185">Reference proteome</keyword>
<dbReference type="CDD" id="cd15534">
    <property type="entry name" value="PHD2_PHF12_Rco1"/>
    <property type="match status" value="1"/>
</dbReference>
<evidence type="ECO:0000256" key="3">
    <source>
        <dbReference type="ARBA" id="ARBA00022833"/>
    </source>
</evidence>
<name>A0ABR3QF52_9TREE</name>
<dbReference type="InterPro" id="IPR052819">
    <property type="entry name" value="Chromatin_regulatory_protein"/>
</dbReference>
<dbReference type="Pfam" id="PF00628">
    <property type="entry name" value="PHD"/>
    <property type="match status" value="2"/>
</dbReference>
<evidence type="ECO:0000256" key="5">
    <source>
        <dbReference type="SAM" id="MobiDB-lite"/>
    </source>
</evidence>